<protein>
    <recommendedName>
        <fullName evidence="1">SnoaL-like domain-containing protein</fullName>
    </recommendedName>
</protein>
<dbReference type="Pfam" id="PF12680">
    <property type="entry name" value="SnoaL_2"/>
    <property type="match status" value="1"/>
</dbReference>
<feature type="domain" description="SnoaL-like" evidence="1">
    <location>
        <begin position="25"/>
        <end position="117"/>
    </location>
</feature>
<evidence type="ECO:0000313" key="3">
    <source>
        <dbReference type="Proteomes" id="UP000272706"/>
    </source>
</evidence>
<gene>
    <name evidence="2" type="ORF">D3227_14915</name>
</gene>
<dbReference type="Proteomes" id="UP000272706">
    <property type="component" value="Unassembled WGS sequence"/>
</dbReference>
<dbReference type="Gene3D" id="3.10.450.50">
    <property type="match status" value="1"/>
</dbReference>
<evidence type="ECO:0000259" key="1">
    <source>
        <dbReference type="Pfam" id="PF12680"/>
    </source>
</evidence>
<comment type="caution">
    <text evidence="2">The sequence shown here is derived from an EMBL/GenBank/DDBJ whole genome shotgun (WGS) entry which is preliminary data.</text>
</comment>
<sequence length="120" mass="13258">MTVEPDRAPALDPQDLECLLIARQWASDIDGMVALFEPNAMVDNGEGQLTRGREAIRALFAEINATGRKFASGEQRPALINGDLALTSTRLPDGSITTEVARRQDDGTWLWVIDRYSVAW</sequence>
<dbReference type="EMBL" id="QZWZ01000010">
    <property type="protein sequence ID" value="RJT39100.1"/>
    <property type="molecule type" value="Genomic_DNA"/>
</dbReference>
<reference evidence="2 3" key="1">
    <citation type="submission" date="2018-09" db="EMBL/GenBank/DDBJ databases">
        <title>Mesorhizobium carmichaelinearum sp. nov. isolated from Carmichaelinea spp. root nodules in New Zealand.</title>
        <authorList>
            <person name="De Meyer S.E."/>
        </authorList>
    </citation>
    <scope>NUCLEOTIDE SEQUENCE [LARGE SCALE GENOMIC DNA]</scope>
    <source>
        <strain evidence="2 3">ICMP19557</strain>
    </source>
</reference>
<dbReference type="SUPFAM" id="SSF54427">
    <property type="entry name" value="NTF2-like"/>
    <property type="match status" value="1"/>
</dbReference>
<dbReference type="InterPro" id="IPR037401">
    <property type="entry name" value="SnoaL-like"/>
</dbReference>
<keyword evidence="3" id="KW-1185">Reference proteome</keyword>
<dbReference type="AlphaFoldDB" id="A0A3A5L5R0"/>
<dbReference type="InterPro" id="IPR032710">
    <property type="entry name" value="NTF2-like_dom_sf"/>
</dbReference>
<proteinExistence type="predicted"/>
<organism evidence="2 3">
    <name type="scientific">Mesorhizobium waimense</name>
    <dbReference type="NCBI Taxonomy" id="1300307"/>
    <lineage>
        <taxon>Bacteria</taxon>
        <taxon>Pseudomonadati</taxon>
        <taxon>Pseudomonadota</taxon>
        <taxon>Alphaproteobacteria</taxon>
        <taxon>Hyphomicrobiales</taxon>
        <taxon>Phyllobacteriaceae</taxon>
        <taxon>Mesorhizobium</taxon>
    </lineage>
</organism>
<name>A0A3A5L5R0_9HYPH</name>
<dbReference type="RefSeq" id="WP_120014864.1">
    <property type="nucleotide sequence ID" value="NZ_QZWZ01000010.1"/>
</dbReference>
<accession>A0A3A5L5R0</accession>
<dbReference type="OrthoDB" id="674363at2"/>
<evidence type="ECO:0000313" key="2">
    <source>
        <dbReference type="EMBL" id="RJT39100.1"/>
    </source>
</evidence>